<evidence type="ECO:0000313" key="2">
    <source>
        <dbReference type="Proteomes" id="UP000034805"/>
    </source>
</evidence>
<dbReference type="AlphaFoldDB" id="A0A0P7V6D1"/>
<evidence type="ECO:0000313" key="1">
    <source>
        <dbReference type="EMBL" id="KPP77631.1"/>
    </source>
</evidence>
<name>A0A0P7V6D1_SCLFO</name>
<reference evidence="1 2" key="1">
    <citation type="submission" date="2015-08" db="EMBL/GenBank/DDBJ databases">
        <title>The genome of the Asian arowana (Scleropages formosus).</title>
        <authorList>
            <person name="Tan M.H."/>
            <person name="Gan H.M."/>
            <person name="Croft L.J."/>
            <person name="Austin C.M."/>
        </authorList>
    </citation>
    <scope>NUCLEOTIDE SEQUENCE [LARGE SCALE GENOMIC DNA]</scope>
    <source>
        <strain evidence="1">Aro1</strain>
    </source>
</reference>
<protein>
    <submittedName>
        <fullName evidence="1">Uncharacterized protein</fullName>
    </submittedName>
</protein>
<dbReference type="Proteomes" id="UP000034805">
    <property type="component" value="Unassembled WGS sequence"/>
</dbReference>
<organism evidence="1 2">
    <name type="scientific">Scleropages formosus</name>
    <name type="common">Asian bonytongue</name>
    <name type="synonym">Osteoglossum formosum</name>
    <dbReference type="NCBI Taxonomy" id="113540"/>
    <lineage>
        <taxon>Eukaryota</taxon>
        <taxon>Metazoa</taxon>
        <taxon>Chordata</taxon>
        <taxon>Craniata</taxon>
        <taxon>Vertebrata</taxon>
        <taxon>Euteleostomi</taxon>
        <taxon>Actinopterygii</taxon>
        <taxon>Neopterygii</taxon>
        <taxon>Teleostei</taxon>
        <taxon>Osteoglossocephala</taxon>
        <taxon>Osteoglossomorpha</taxon>
        <taxon>Osteoglossiformes</taxon>
        <taxon>Osteoglossidae</taxon>
        <taxon>Scleropages</taxon>
    </lineage>
</organism>
<proteinExistence type="predicted"/>
<sequence>MKIFVGLSLVIRCTTNLVPTSLCPEHLTPPI</sequence>
<gene>
    <name evidence="1" type="ORF">Z043_102930</name>
</gene>
<dbReference type="EMBL" id="JARO02000715">
    <property type="protein sequence ID" value="KPP77631.1"/>
    <property type="molecule type" value="Genomic_DNA"/>
</dbReference>
<accession>A0A0P7V6D1</accession>
<comment type="caution">
    <text evidence="1">The sequence shown here is derived from an EMBL/GenBank/DDBJ whole genome shotgun (WGS) entry which is preliminary data.</text>
</comment>